<feature type="region of interest" description="Disordered" evidence="1">
    <location>
        <begin position="280"/>
        <end position="304"/>
    </location>
</feature>
<protein>
    <submittedName>
        <fullName evidence="2">Uncharacterized protein</fullName>
    </submittedName>
</protein>
<name>A0ABR1S410_9PEZI</name>
<evidence type="ECO:0000256" key="1">
    <source>
        <dbReference type="SAM" id="MobiDB-lite"/>
    </source>
</evidence>
<proteinExistence type="predicted"/>
<organism evidence="2 3">
    <name type="scientific">Apiospora marii</name>
    <dbReference type="NCBI Taxonomy" id="335849"/>
    <lineage>
        <taxon>Eukaryota</taxon>
        <taxon>Fungi</taxon>
        <taxon>Dikarya</taxon>
        <taxon>Ascomycota</taxon>
        <taxon>Pezizomycotina</taxon>
        <taxon>Sordariomycetes</taxon>
        <taxon>Xylariomycetidae</taxon>
        <taxon>Amphisphaeriales</taxon>
        <taxon>Apiosporaceae</taxon>
        <taxon>Apiospora</taxon>
    </lineage>
</organism>
<dbReference type="EMBL" id="JAQQWI010000007">
    <property type="protein sequence ID" value="KAK8026508.1"/>
    <property type="molecule type" value="Genomic_DNA"/>
</dbReference>
<reference evidence="2 3" key="1">
    <citation type="submission" date="2023-01" db="EMBL/GenBank/DDBJ databases">
        <title>Analysis of 21 Apiospora genomes using comparative genomics revels a genus with tremendous synthesis potential of carbohydrate active enzymes and secondary metabolites.</title>
        <authorList>
            <person name="Sorensen T."/>
        </authorList>
    </citation>
    <scope>NUCLEOTIDE SEQUENCE [LARGE SCALE GENOMIC DNA]</scope>
    <source>
        <strain evidence="2 3">CBS 20057</strain>
    </source>
</reference>
<accession>A0ABR1S410</accession>
<keyword evidence="3" id="KW-1185">Reference proteome</keyword>
<gene>
    <name evidence="2" type="ORF">PG991_003564</name>
</gene>
<evidence type="ECO:0000313" key="3">
    <source>
        <dbReference type="Proteomes" id="UP001396898"/>
    </source>
</evidence>
<evidence type="ECO:0000313" key="2">
    <source>
        <dbReference type="EMBL" id="KAK8026508.1"/>
    </source>
</evidence>
<sequence length="304" mass="32564">MKERAGEAPAKLGFWLSVGLPFQSQPSVSLVAGGVCYAIQAKYLAAIVSLAQTETEKEMEEDQKPRGCELSPLVRVRSNPHHGRVDDDFADSVCEPIPIGLVITSAAPQSSRVCSFSTAAPNVRWREAPRKEVACALTAQTTDVWAERCSLVRGEGGSFGDGSEALRTAAVPPCPLPESTARGRLAADLVLPFPDRPAGSTRSPVHHMYLSAWQWLVVLALPAAAAVLDRLLLPLPHALDQVVVIRSIRAKPPGEPTHCAAPTASSSAVWFRRRRLRLSQALSRSSGPRGAARRPGPGRRPLGT</sequence>
<dbReference type="Proteomes" id="UP001396898">
    <property type="component" value="Unassembled WGS sequence"/>
</dbReference>
<comment type="caution">
    <text evidence="2">The sequence shown here is derived from an EMBL/GenBank/DDBJ whole genome shotgun (WGS) entry which is preliminary data.</text>
</comment>